<name>A2YD21_ORYSI</name>
<evidence type="ECO:0000256" key="1">
    <source>
        <dbReference type="SAM" id="MobiDB-lite"/>
    </source>
</evidence>
<dbReference type="EMBL" id="CM000131">
    <property type="protein sequence ID" value="EAZ00982.1"/>
    <property type="molecule type" value="Genomic_DNA"/>
</dbReference>
<evidence type="ECO:0000313" key="2">
    <source>
        <dbReference type="EMBL" id="EAZ00982.1"/>
    </source>
</evidence>
<sequence>MAVWRHVGGDKAHGRQIWRWGGARAKLVVPGRKGSSDEARGAATRSTGDGSGGPGSRGWQAKGRGRIRRWAVKERGGLGGRGGSGGREWRGGRSYGREGCGRRILRPRGEWVTDLQPGGARAEGIGGDSGVD</sequence>
<feature type="region of interest" description="Disordered" evidence="1">
    <location>
        <begin position="113"/>
        <end position="132"/>
    </location>
</feature>
<evidence type="ECO:0000313" key="3">
    <source>
        <dbReference type="Proteomes" id="UP000007015"/>
    </source>
</evidence>
<keyword evidence="3" id="KW-1185">Reference proteome</keyword>
<accession>A2YD21</accession>
<feature type="compositionally biased region" description="Gly residues" evidence="1">
    <location>
        <begin position="77"/>
        <end position="86"/>
    </location>
</feature>
<organism evidence="2 3">
    <name type="scientific">Oryza sativa subsp. indica</name>
    <name type="common">Rice</name>
    <dbReference type="NCBI Taxonomy" id="39946"/>
    <lineage>
        <taxon>Eukaryota</taxon>
        <taxon>Viridiplantae</taxon>
        <taxon>Streptophyta</taxon>
        <taxon>Embryophyta</taxon>
        <taxon>Tracheophyta</taxon>
        <taxon>Spermatophyta</taxon>
        <taxon>Magnoliopsida</taxon>
        <taxon>Liliopsida</taxon>
        <taxon>Poales</taxon>
        <taxon>Poaceae</taxon>
        <taxon>BOP clade</taxon>
        <taxon>Oryzoideae</taxon>
        <taxon>Oryzeae</taxon>
        <taxon>Oryzinae</taxon>
        <taxon>Oryza</taxon>
        <taxon>Oryza sativa</taxon>
    </lineage>
</organism>
<dbReference type="AlphaFoldDB" id="A2YD21"/>
<dbReference type="HOGENOM" id="CLU_1920582_0_0_1"/>
<feature type="region of interest" description="Disordered" evidence="1">
    <location>
        <begin position="29"/>
        <end position="98"/>
    </location>
</feature>
<feature type="compositionally biased region" description="Basic and acidic residues" evidence="1">
    <location>
        <begin position="87"/>
        <end position="98"/>
    </location>
</feature>
<dbReference type="Proteomes" id="UP000007015">
    <property type="component" value="Chromosome 6"/>
</dbReference>
<reference evidence="2 3" key="1">
    <citation type="journal article" date="2005" name="PLoS Biol.">
        <title>The genomes of Oryza sativa: a history of duplications.</title>
        <authorList>
            <person name="Yu J."/>
            <person name="Wang J."/>
            <person name="Lin W."/>
            <person name="Li S."/>
            <person name="Li H."/>
            <person name="Zhou J."/>
            <person name="Ni P."/>
            <person name="Dong W."/>
            <person name="Hu S."/>
            <person name="Zeng C."/>
            <person name="Zhang J."/>
            <person name="Zhang Y."/>
            <person name="Li R."/>
            <person name="Xu Z."/>
            <person name="Li S."/>
            <person name="Li X."/>
            <person name="Zheng H."/>
            <person name="Cong L."/>
            <person name="Lin L."/>
            <person name="Yin J."/>
            <person name="Geng J."/>
            <person name="Li G."/>
            <person name="Shi J."/>
            <person name="Liu J."/>
            <person name="Lv H."/>
            <person name="Li J."/>
            <person name="Wang J."/>
            <person name="Deng Y."/>
            <person name="Ran L."/>
            <person name="Shi X."/>
            <person name="Wang X."/>
            <person name="Wu Q."/>
            <person name="Li C."/>
            <person name="Ren X."/>
            <person name="Wang J."/>
            <person name="Wang X."/>
            <person name="Li D."/>
            <person name="Liu D."/>
            <person name="Zhang X."/>
            <person name="Ji Z."/>
            <person name="Zhao W."/>
            <person name="Sun Y."/>
            <person name="Zhang Z."/>
            <person name="Bao J."/>
            <person name="Han Y."/>
            <person name="Dong L."/>
            <person name="Ji J."/>
            <person name="Chen P."/>
            <person name="Wu S."/>
            <person name="Liu J."/>
            <person name="Xiao Y."/>
            <person name="Bu D."/>
            <person name="Tan J."/>
            <person name="Yang L."/>
            <person name="Ye C."/>
            <person name="Zhang J."/>
            <person name="Xu J."/>
            <person name="Zhou Y."/>
            <person name="Yu Y."/>
            <person name="Zhang B."/>
            <person name="Zhuang S."/>
            <person name="Wei H."/>
            <person name="Liu B."/>
            <person name="Lei M."/>
            <person name="Yu H."/>
            <person name="Li Y."/>
            <person name="Xu H."/>
            <person name="Wei S."/>
            <person name="He X."/>
            <person name="Fang L."/>
            <person name="Zhang Z."/>
            <person name="Zhang Y."/>
            <person name="Huang X."/>
            <person name="Su Z."/>
            <person name="Tong W."/>
            <person name="Li J."/>
            <person name="Tong Z."/>
            <person name="Li S."/>
            <person name="Ye J."/>
            <person name="Wang L."/>
            <person name="Fang L."/>
            <person name="Lei T."/>
            <person name="Chen C."/>
            <person name="Chen H."/>
            <person name="Xu Z."/>
            <person name="Li H."/>
            <person name="Huang H."/>
            <person name="Zhang F."/>
            <person name="Xu H."/>
            <person name="Li N."/>
            <person name="Zhao C."/>
            <person name="Li S."/>
            <person name="Dong L."/>
            <person name="Huang Y."/>
            <person name="Li L."/>
            <person name="Xi Y."/>
            <person name="Qi Q."/>
            <person name="Li W."/>
            <person name="Zhang B."/>
            <person name="Hu W."/>
            <person name="Zhang Y."/>
            <person name="Tian X."/>
            <person name="Jiao Y."/>
            <person name="Liang X."/>
            <person name="Jin J."/>
            <person name="Gao L."/>
            <person name="Zheng W."/>
            <person name="Hao B."/>
            <person name="Liu S."/>
            <person name="Wang W."/>
            <person name="Yuan L."/>
            <person name="Cao M."/>
            <person name="McDermott J."/>
            <person name="Samudrala R."/>
            <person name="Wang J."/>
            <person name="Wong G.K."/>
            <person name="Yang H."/>
        </authorList>
    </citation>
    <scope>NUCLEOTIDE SEQUENCE [LARGE SCALE GENOMIC DNA]</scope>
    <source>
        <strain evidence="3">cv. 93-11</strain>
    </source>
</reference>
<dbReference type="OMA" id="WAVKERG"/>
<protein>
    <submittedName>
        <fullName evidence="2">Uncharacterized protein</fullName>
    </submittedName>
</protein>
<dbReference type="Gramene" id="BGIOSGA021221-TA">
    <property type="protein sequence ID" value="BGIOSGA021221-PA"/>
    <property type="gene ID" value="BGIOSGA021221"/>
</dbReference>
<proteinExistence type="predicted"/>
<gene>
    <name evidence="2" type="ORF">OsI_23016</name>
</gene>